<proteinExistence type="inferred from homology"/>
<sequence>MQLSSVDLNLLVVLDALLEEGSVTRAAHRLNLSVPATSRALGRLRRAFQDPLLVRSGRGLSPTAAAVDLRPRLRLWLEQAEDLLDREARPLARSLTVVAPQDLIQTKVDRLLARLSATAPAAQLRLLAADSGRDGAEAVRDGTADLAVVVNAAKYPDLRSLGLVRAGLTAVVRAGHELTRGEVTVERFAAAAGHVLVSRSGRPDDALDRELREAGHPRTVRCVVPGYLAALHLVSRTDLVTIAPAALVGELADTLGLTPVEAPTRLRPLRVTQVWHPRRDQDPLLRLLRSALTALADELAGPEDEPPH</sequence>
<dbReference type="PROSITE" id="PS50931">
    <property type="entry name" value="HTH_LYSR"/>
    <property type="match status" value="1"/>
</dbReference>
<dbReference type="SUPFAM" id="SSF46785">
    <property type="entry name" value="Winged helix' DNA-binding domain"/>
    <property type="match status" value="1"/>
</dbReference>
<dbReference type="PANTHER" id="PTHR30118:SF15">
    <property type="entry name" value="TRANSCRIPTIONAL REGULATORY PROTEIN"/>
    <property type="match status" value="1"/>
</dbReference>
<dbReference type="EMBL" id="WBOF01000003">
    <property type="protein sequence ID" value="MQS16895.1"/>
    <property type="molecule type" value="Genomic_DNA"/>
</dbReference>
<dbReference type="PANTHER" id="PTHR30118">
    <property type="entry name" value="HTH-TYPE TRANSCRIPTIONAL REGULATOR LEUO-RELATED"/>
    <property type="match status" value="1"/>
</dbReference>
<evidence type="ECO:0000256" key="4">
    <source>
        <dbReference type="ARBA" id="ARBA00023163"/>
    </source>
</evidence>
<evidence type="ECO:0000256" key="3">
    <source>
        <dbReference type="ARBA" id="ARBA00023125"/>
    </source>
</evidence>
<feature type="domain" description="HTH lysR-type" evidence="5">
    <location>
        <begin position="6"/>
        <end position="63"/>
    </location>
</feature>
<dbReference type="Pfam" id="PF03466">
    <property type="entry name" value="LysR_substrate"/>
    <property type="match status" value="1"/>
</dbReference>
<dbReference type="OrthoDB" id="8717159at2"/>
<comment type="caution">
    <text evidence="6">The sequence shown here is derived from an EMBL/GenBank/DDBJ whole genome shotgun (WGS) entry which is preliminary data.</text>
</comment>
<dbReference type="InterPro" id="IPR000847">
    <property type="entry name" value="LysR_HTH_N"/>
</dbReference>
<dbReference type="Pfam" id="PF00126">
    <property type="entry name" value="HTH_1"/>
    <property type="match status" value="1"/>
</dbReference>
<dbReference type="InterPro" id="IPR036388">
    <property type="entry name" value="WH-like_DNA-bd_sf"/>
</dbReference>
<dbReference type="RefSeq" id="WP_153468586.1">
    <property type="nucleotide sequence ID" value="NZ_WBOF01000003.1"/>
</dbReference>
<accession>A0A6N7L186</accession>
<keyword evidence="2" id="KW-0805">Transcription regulation</keyword>
<dbReference type="Gene3D" id="1.10.10.10">
    <property type="entry name" value="Winged helix-like DNA-binding domain superfamily/Winged helix DNA-binding domain"/>
    <property type="match status" value="1"/>
</dbReference>
<reference evidence="6 7" key="1">
    <citation type="submission" date="2019-09" db="EMBL/GenBank/DDBJ databases">
        <title>Genome Sequences of Streptomyces kaniharaensis ATCC 21070.</title>
        <authorList>
            <person name="Zhu W."/>
            <person name="De Crecy-Lagard V."/>
            <person name="Richards N.G."/>
        </authorList>
    </citation>
    <scope>NUCLEOTIDE SEQUENCE [LARGE SCALE GENOMIC DNA]</scope>
    <source>
        <strain evidence="6 7">SF-557</strain>
    </source>
</reference>
<keyword evidence="7" id="KW-1185">Reference proteome</keyword>
<keyword evidence="4" id="KW-0804">Transcription</keyword>
<name>A0A6N7L186_9ACTN</name>
<evidence type="ECO:0000256" key="2">
    <source>
        <dbReference type="ARBA" id="ARBA00023015"/>
    </source>
</evidence>
<dbReference type="SUPFAM" id="SSF53850">
    <property type="entry name" value="Periplasmic binding protein-like II"/>
    <property type="match status" value="1"/>
</dbReference>
<dbReference type="AlphaFoldDB" id="A0A6N7L186"/>
<gene>
    <name evidence="6" type="ORF">F7Q99_33090</name>
</gene>
<comment type="similarity">
    <text evidence="1">Belongs to the LysR transcriptional regulatory family.</text>
</comment>
<protein>
    <submittedName>
        <fullName evidence="6">LysR family transcriptional regulator</fullName>
    </submittedName>
</protein>
<dbReference type="InterPro" id="IPR005119">
    <property type="entry name" value="LysR_subst-bd"/>
</dbReference>
<evidence type="ECO:0000256" key="1">
    <source>
        <dbReference type="ARBA" id="ARBA00009437"/>
    </source>
</evidence>
<dbReference type="InterPro" id="IPR050389">
    <property type="entry name" value="LysR-type_TF"/>
</dbReference>
<evidence type="ECO:0000259" key="5">
    <source>
        <dbReference type="PROSITE" id="PS50931"/>
    </source>
</evidence>
<dbReference type="InterPro" id="IPR036390">
    <property type="entry name" value="WH_DNA-bd_sf"/>
</dbReference>
<dbReference type="GO" id="GO:0003677">
    <property type="term" value="F:DNA binding"/>
    <property type="evidence" value="ECO:0007669"/>
    <property type="project" value="UniProtKB-KW"/>
</dbReference>
<evidence type="ECO:0000313" key="6">
    <source>
        <dbReference type="EMBL" id="MQS16895.1"/>
    </source>
</evidence>
<organism evidence="6 7">
    <name type="scientific">Streptomyces kaniharaensis</name>
    <dbReference type="NCBI Taxonomy" id="212423"/>
    <lineage>
        <taxon>Bacteria</taxon>
        <taxon>Bacillati</taxon>
        <taxon>Actinomycetota</taxon>
        <taxon>Actinomycetes</taxon>
        <taxon>Kitasatosporales</taxon>
        <taxon>Streptomycetaceae</taxon>
        <taxon>Streptomyces</taxon>
    </lineage>
</organism>
<dbReference type="Gene3D" id="3.40.190.10">
    <property type="entry name" value="Periplasmic binding protein-like II"/>
    <property type="match status" value="2"/>
</dbReference>
<keyword evidence="3" id="KW-0238">DNA-binding</keyword>
<dbReference type="Proteomes" id="UP000450000">
    <property type="component" value="Unassembled WGS sequence"/>
</dbReference>
<evidence type="ECO:0000313" key="7">
    <source>
        <dbReference type="Proteomes" id="UP000450000"/>
    </source>
</evidence>
<dbReference type="GO" id="GO:0003700">
    <property type="term" value="F:DNA-binding transcription factor activity"/>
    <property type="evidence" value="ECO:0007669"/>
    <property type="project" value="InterPro"/>
</dbReference>